<protein>
    <submittedName>
        <fullName evidence="1">AT-hook motif nuclear-localized protein 21</fullName>
    </submittedName>
</protein>
<accession>A0ACC0G4T4</accession>
<dbReference type="Proteomes" id="UP001060215">
    <property type="component" value="Chromosome 12"/>
</dbReference>
<reference evidence="1 2" key="1">
    <citation type="journal article" date="2022" name="Plant J.">
        <title>Chromosome-level genome of Camellia lanceoleosa provides a valuable resource for understanding genome evolution and self-incompatibility.</title>
        <authorList>
            <person name="Gong W."/>
            <person name="Xiao S."/>
            <person name="Wang L."/>
            <person name="Liao Z."/>
            <person name="Chang Y."/>
            <person name="Mo W."/>
            <person name="Hu G."/>
            <person name="Li W."/>
            <person name="Zhao G."/>
            <person name="Zhu H."/>
            <person name="Hu X."/>
            <person name="Ji K."/>
            <person name="Xiang X."/>
            <person name="Song Q."/>
            <person name="Yuan D."/>
            <person name="Jin S."/>
            <person name="Zhang L."/>
        </authorList>
    </citation>
    <scope>NUCLEOTIDE SEQUENCE [LARGE SCALE GENOMIC DNA]</scope>
    <source>
        <strain evidence="1">SQ_2022a</strain>
    </source>
</reference>
<dbReference type="EMBL" id="CM045769">
    <property type="protein sequence ID" value="KAI7995281.1"/>
    <property type="molecule type" value="Genomic_DNA"/>
</dbReference>
<sequence length="91" mass="9617">MAAGLMVLIVASFSNVAYERLPLDEEDEEEATFRIQPPVSKVSVGVGVGGGGGSGFLDPSCGFPFLNLPMANNCQLLVDNWVGNSARLMNQ</sequence>
<keyword evidence="2" id="KW-1185">Reference proteome</keyword>
<gene>
    <name evidence="1" type="ORF">LOK49_LG11G02172</name>
</gene>
<name>A0ACC0G4T4_9ERIC</name>
<proteinExistence type="predicted"/>
<evidence type="ECO:0000313" key="1">
    <source>
        <dbReference type="EMBL" id="KAI7995281.1"/>
    </source>
</evidence>
<evidence type="ECO:0000313" key="2">
    <source>
        <dbReference type="Proteomes" id="UP001060215"/>
    </source>
</evidence>
<organism evidence="1 2">
    <name type="scientific">Camellia lanceoleosa</name>
    <dbReference type="NCBI Taxonomy" id="1840588"/>
    <lineage>
        <taxon>Eukaryota</taxon>
        <taxon>Viridiplantae</taxon>
        <taxon>Streptophyta</taxon>
        <taxon>Embryophyta</taxon>
        <taxon>Tracheophyta</taxon>
        <taxon>Spermatophyta</taxon>
        <taxon>Magnoliopsida</taxon>
        <taxon>eudicotyledons</taxon>
        <taxon>Gunneridae</taxon>
        <taxon>Pentapetalae</taxon>
        <taxon>asterids</taxon>
        <taxon>Ericales</taxon>
        <taxon>Theaceae</taxon>
        <taxon>Camellia</taxon>
    </lineage>
</organism>
<comment type="caution">
    <text evidence="1">The sequence shown here is derived from an EMBL/GenBank/DDBJ whole genome shotgun (WGS) entry which is preliminary data.</text>
</comment>